<dbReference type="RefSeq" id="WP_211533470.1">
    <property type="nucleotide sequence ID" value="NZ_CP058560.1"/>
</dbReference>
<protein>
    <submittedName>
        <fullName evidence="1">DUF2769 domain-containing protein</fullName>
    </submittedName>
</protein>
<organism evidence="1 2">
    <name type="scientific">Methanobacterium alkalithermotolerans</name>
    <dbReference type="NCBI Taxonomy" id="2731220"/>
    <lineage>
        <taxon>Archaea</taxon>
        <taxon>Methanobacteriati</taxon>
        <taxon>Methanobacteriota</taxon>
        <taxon>Methanomada group</taxon>
        <taxon>Methanobacteria</taxon>
        <taxon>Methanobacteriales</taxon>
        <taxon>Methanobacteriaceae</taxon>
        <taxon>Methanobacterium</taxon>
    </lineage>
</organism>
<dbReference type="AlphaFoldDB" id="A0A8T8K216"/>
<reference evidence="1" key="1">
    <citation type="submission" date="2020-07" db="EMBL/GenBank/DDBJ databases">
        <title>Methanobacterium. sp. MethCan genome.</title>
        <authorList>
            <person name="Postec A."/>
            <person name="Quemeneur M."/>
        </authorList>
    </citation>
    <scope>NUCLEOTIDE SEQUENCE</scope>
    <source>
        <strain evidence="1">MethCAN</strain>
    </source>
</reference>
<name>A0A8T8K216_9EURY</name>
<dbReference type="KEGG" id="meme:HYG87_01470"/>
<dbReference type="Proteomes" id="UP000681041">
    <property type="component" value="Chromosome"/>
</dbReference>
<sequence length="104" mass="11709">MGKVEFNMENVNKCLCKICGVQKDSSCVKGKMKIIQEKMAEDIDSAIPVQPSDVPGLYCASGKTSCDDLYYHEECKCMDCEVFQENNLMENKPLGYYCRDGKSI</sequence>
<gene>
    <name evidence="1" type="ORF">HYG87_01470</name>
</gene>
<dbReference type="OrthoDB" id="71341at2157"/>
<evidence type="ECO:0000313" key="1">
    <source>
        <dbReference type="EMBL" id="QUH22526.1"/>
    </source>
</evidence>
<evidence type="ECO:0000313" key="2">
    <source>
        <dbReference type="Proteomes" id="UP000681041"/>
    </source>
</evidence>
<proteinExistence type="predicted"/>
<keyword evidence="2" id="KW-1185">Reference proteome</keyword>
<accession>A0A8T8K216</accession>
<dbReference type="EMBL" id="CP058560">
    <property type="protein sequence ID" value="QUH22526.1"/>
    <property type="molecule type" value="Genomic_DNA"/>
</dbReference>
<dbReference type="GeneID" id="64819392"/>